<dbReference type="PANTHER" id="PTHR33112:SF16">
    <property type="entry name" value="HETEROKARYON INCOMPATIBILITY DOMAIN-CONTAINING PROTEIN"/>
    <property type="match status" value="1"/>
</dbReference>
<dbReference type="EMBL" id="JAVRRG010000086">
    <property type="protein sequence ID" value="KAK5087581.1"/>
    <property type="molecule type" value="Genomic_DNA"/>
</dbReference>
<comment type="caution">
    <text evidence="2">The sequence shown here is derived from an EMBL/GenBank/DDBJ whole genome shotgun (WGS) entry which is preliminary data.</text>
</comment>
<evidence type="ECO:0000259" key="1">
    <source>
        <dbReference type="Pfam" id="PF06985"/>
    </source>
</evidence>
<organism evidence="2 3">
    <name type="scientific">Lithohypha guttulata</name>
    <dbReference type="NCBI Taxonomy" id="1690604"/>
    <lineage>
        <taxon>Eukaryota</taxon>
        <taxon>Fungi</taxon>
        <taxon>Dikarya</taxon>
        <taxon>Ascomycota</taxon>
        <taxon>Pezizomycotina</taxon>
        <taxon>Eurotiomycetes</taxon>
        <taxon>Chaetothyriomycetidae</taxon>
        <taxon>Chaetothyriales</taxon>
        <taxon>Trichomeriaceae</taxon>
        <taxon>Lithohypha</taxon>
    </lineage>
</organism>
<dbReference type="Pfam" id="PF06985">
    <property type="entry name" value="HET"/>
    <property type="match status" value="1"/>
</dbReference>
<dbReference type="InterPro" id="IPR010730">
    <property type="entry name" value="HET"/>
</dbReference>
<protein>
    <recommendedName>
        <fullName evidence="1">Heterokaryon incompatibility domain-containing protein</fullName>
    </recommendedName>
</protein>
<keyword evidence="3" id="KW-1185">Reference proteome</keyword>
<sequence>MWNDVKEFSLDRICRERSLIEQMLEIQDFQRARLKSFTWMKSLICLSADNTPTSATARSFAEHTTEGTVLHEVKANLFDKQQFQYVTISYPWHPAPYESGKRKNFRIRTIEGDEHPSVVRDTIMRRAVHYVQHHHLKGFWIDRQCLDQEDTEKHQIAMHSMDRLYAESPCSVGMLTTKVDHQWKLNALRALLDGSLFRGTGDETVVALPPSLELAGFWRVLKWFVRLVSDPWWRRCWIFQEEYCAGWKMFVLIPCEPCLQQNTPEFGTMRGEIETPAVELRTQLTVFALACQRDARLDAKQKHFVQRTILHKAERYQTSYQLGRHWGHTLSSIIIADLQRRRIKYPRDFLAISANCCTYGRRLDEKALEQHDGVSLGLSLFVQALLNGEILVNQKHTSRAFRRGFAAFFHQQIFNAVQPPMGMDTLTFLKRCRFTNVQLCQEGIATTGYLWRITDALDIGNAEARYQFPAHGSFTRSCDSLRTCLKQLAQRIASSHPSLASRLGRFISDMKARDNSTVRDEFMMAMAKEVARAWSERRRLVIGELPSHGTGCGLFVAPDLRDLPRHVFTSWHNASGSPFRDIQELVDKHVSLELDVEAEPSGRGLPRLRTKRWINGLYFFSQTAEQKVVFPWPDSFL</sequence>
<feature type="domain" description="Heterokaryon incompatibility" evidence="1">
    <location>
        <begin position="85"/>
        <end position="241"/>
    </location>
</feature>
<name>A0ABR0K5I6_9EURO</name>
<dbReference type="Proteomes" id="UP001345013">
    <property type="component" value="Unassembled WGS sequence"/>
</dbReference>
<reference evidence="2 3" key="1">
    <citation type="submission" date="2023-08" db="EMBL/GenBank/DDBJ databases">
        <title>Black Yeasts Isolated from many extreme environments.</title>
        <authorList>
            <person name="Coleine C."/>
            <person name="Stajich J.E."/>
            <person name="Selbmann L."/>
        </authorList>
    </citation>
    <scope>NUCLEOTIDE SEQUENCE [LARGE SCALE GENOMIC DNA]</scope>
    <source>
        <strain evidence="2 3">CCFEE 5885</strain>
    </source>
</reference>
<dbReference type="PANTHER" id="PTHR33112">
    <property type="entry name" value="DOMAIN PROTEIN, PUTATIVE-RELATED"/>
    <property type="match status" value="1"/>
</dbReference>
<proteinExistence type="predicted"/>
<accession>A0ABR0K5I6</accession>
<gene>
    <name evidence="2" type="ORF">LTR24_006541</name>
</gene>
<evidence type="ECO:0000313" key="3">
    <source>
        <dbReference type="Proteomes" id="UP001345013"/>
    </source>
</evidence>
<evidence type="ECO:0000313" key="2">
    <source>
        <dbReference type="EMBL" id="KAK5087581.1"/>
    </source>
</evidence>